<dbReference type="RefSeq" id="WP_047183796.1">
    <property type="nucleotide sequence ID" value="NZ_JAHHXM010000002.1"/>
</dbReference>
<keyword evidence="2" id="KW-0472">Membrane</keyword>
<evidence type="ECO:0000256" key="2">
    <source>
        <dbReference type="SAM" id="Phobius"/>
    </source>
</evidence>
<dbReference type="Proteomes" id="UP000037854">
    <property type="component" value="Unassembled WGS sequence"/>
</dbReference>
<reference evidence="3 4" key="1">
    <citation type="submission" date="2015-07" db="EMBL/GenBank/DDBJ databases">
        <title>High-quality draft genome sequence of Oceanobacillus caeni HM6, a bacillus isolated from a human feces.</title>
        <authorList>
            <person name="Kumar J."/>
            <person name="Verma M.K."/>
            <person name="Pandey R."/>
            <person name="Bhambi M."/>
            <person name="Chauhan N."/>
        </authorList>
    </citation>
    <scope>NUCLEOTIDE SEQUENCE [LARGE SCALE GENOMIC DNA]</scope>
    <source>
        <strain evidence="3 4">HM6</strain>
    </source>
</reference>
<proteinExistence type="predicted"/>
<feature type="transmembrane region" description="Helical" evidence="2">
    <location>
        <begin position="6"/>
        <end position="26"/>
    </location>
</feature>
<dbReference type="EMBL" id="LGTK01000021">
    <property type="protein sequence ID" value="KPH75873.1"/>
    <property type="molecule type" value="Genomic_DNA"/>
</dbReference>
<comment type="caution">
    <text evidence="3">The sequence shown here is derived from an EMBL/GenBank/DDBJ whole genome shotgun (WGS) entry which is preliminary data.</text>
</comment>
<feature type="region of interest" description="Disordered" evidence="1">
    <location>
        <begin position="32"/>
        <end position="89"/>
    </location>
</feature>
<feature type="compositionally biased region" description="Polar residues" evidence="1">
    <location>
        <begin position="75"/>
        <end position="88"/>
    </location>
</feature>
<evidence type="ECO:0000313" key="3">
    <source>
        <dbReference type="EMBL" id="KPH75873.1"/>
    </source>
</evidence>
<evidence type="ECO:0000256" key="1">
    <source>
        <dbReference type="SAM" id="MobiDB-lite"/>
    </source>
</evidence>
<keyword evidence="4" id="KW-1185">Reference proteome</keyword>
<gene>
    <name evidence="3" type="ORF">AFL42_07955</name>
</gene>
<feature type="compositionally biased region" description="Polar residues" evidence="1">
    <location>
        <begin position="48"/>
        <end position="61"/>
    </location>
</feature>
<keyword evidence="2" id="KW-0812">Transmembrane</keyword>
<evidence type="ECO:0000313" key="4">
    <source>
        <dbReference type="Proteomes" id="UP000037854"/>
    </source>
</evidence>
<organism evidence="3 4">
    <name type="scientific">Oceanobacillus caeni</name>
    <dbReference type="NCBI Taxonomy" id="405946"/>
    <lineage>
        <taxon>Bacteria</taxon>
        <taxon>Bacillati</taxon>
        <taxon>Bacillota</taxon>
        <taxon>Bacilli</taxon>
        <taxon>Bacillales</taxon>
        <taxon>Bacillaceae</taxon>
        <taxon>Oceanobacillus</taxon>
    </lineage>
</organism>
<keyword evidence="2" id="KW-1133">Transmembrane helix</keyword>
<protein>
    <submittedName>
        <fullName evidence="3">Uncharacterized protein</fullName>
    </submittedName>
</protein>
<sequence length="168" mass="19252">MDAILDAIFSNFFLILVILSGIFSFFKKNAEEQKKNKKPNKPKTIPKTVQTSSRKTQTTNKRPVYTSKMEDTMEESVQQPSIGEQQKAQMERLAKKINTNKEIGRTIEQGPSFSNSEILKTKKIKKRSDFNMQLKSNDLVQGIILSEVLGSPRSKKPYRSVIKERKVK</sequence>
<name>A0ABR5MJV7_9BACI</name>
<accession>A0ABR5MJV7</accession>